<dbReference type="FunFam" id="3.30.60.30:FF:000054">
    <property type="entry name" value="Agrin"/>
    <property type="match status" value="1"/>
</dbReference>
<dbReference type="FunFam" id="3.30.60.30:FF:000035">
    <property type="entry name" value="Serine protease inhibitor dipetalogastin"/>
    <property type="match status" value="1"/>
</dbReference>
<dbReference type="PANTHER" id="PTHR10913">
    <property type="entry name" value="FOLLISTATIN-RELATED"/>
    <property type="match status" value="1"/>
</dbReference>
<dbReference type="GO" id="GO:0030154">
    <property type="term" value="P:cell differentiation"/>
    <property type="evidence" value="ECO:0007669"/>
    <property type="project" value="TreeGrafter"/>
</dbReference>
<keyword evidence="1" id="KW-1015">Disulfide bond</keyword>
<dbReference type="GO" id="GO:0005576">
    <property type="term" value="C:extracellular region"/>
    <property type="evidence" value="ECO:0007669"/>
    <property type="project" value="TreeGrafter"/>
</dbReference>
<dbReference type="SUPFAM" id="SSF100895">
    <property type="entry name" value="Kazal-type serine protease inhibitors"/>
    <property type="match status" value="5"/>
</dbReference>
<accession>A0A1B0CM09</accession>
<dbReference type="PANTHER" id="PTHR10913:SF79">
    <property type="entry name" value="GH09510P"/>
    <property type="match status" value="1"/>
</dbReference>
<evidence type="ECO:0000313" key="3">
    <source>
        <dbReference type="EnsemblMetazoa" id="LLOJ005697-PA"/>
    </source>
</evidence>
<feature type="domain" description="Kazal-like" evidence="2">
    <location>
        <begin position="78"/>
        <end position="130"/>
    </location>
</feature>
<feature type="domain" description="Kazal-like" evidence="2">
    <location>
        <begin position="185"/>
        <end position="240"/>
    </location>
</feature>
<dbReference type="EnsemblMetazoa" id="LLOJ005697-RA">
    <property type="protein sequence ID" value="LLOJ005697-PA"/>
    <property type="gene ID" value="LLOJ005697"/>
</dbReference>
<dbReference type="VEuPathDB" id="VectorBase:LLONM1_011040"/>
<dbReference type="InterPro" id="IPR002350">
    <property type="entry name" value="Kazal_dom"/>
</dbReference>
<dbReference type="SMART" id="SM00280">
    <property type="entry name" value="KAZAL"/>
    <property type="match status" value="5"/>
</dbReference>
<dbReference type="PROSITE" id="PS51465">
    <property type="entry name" value="KAZAL_2"/>
    <property type="match status" value="4"/>
</dbReference>
<name>A0A1B0CM09_LUTLO</name>
<dbReference type="EMBL" id="AJWK01018009">
    <property type="status" value="NOT_ANNOTATED_CDS"/>
    <property type="molecule type" value="Genomic_DNA"/>
</dbReference>
<organism evidence="3 4">
    <name type="scientific">Lutzomyia longipalpis</name>
    <name type="common">Sand fly</name>
    <dbReference type="NCBI Taxonomy" id="7200"/>
    <lineage>
        <taxon>Eukaryota</taxon>
        <taxon>Metazoa</taxon>
        <taxon>Ecdysozoa</taxon>
        <taxon>Arthropoda</taxon>
        <taxon>Hexapoda</taxon>
        <taxon>Insecta</taxon>
        <taxon>Pterygota</taxon>
        <taxon>Neoptera</taxon>
        <taxon>Endopterygota</taxon>
        <taxon>Diptera</taxon>
        <taxon>Nematocera</taxon>
        <taxon>Psychodoidea</taxon>
        <taxon>Psychodidae</taxon>
        <taxon>Lutzomyia</taxon>
        <taxon>Lutzomyia</taxon>
    </lineage>
</organism>
<dbReference type="VEuPathDB" id="VectorBase:LLOJ005697"/>
<dbReference type="Gene3D" id="3.30.60.30">
    <property type="match status" value="5"/>
</dbReference>
<feature type="domain" description="Kazal-like" evidence="2">
    <location>
        <begin position="246"/>
        <end position="303"/>
    </location>
</feature>
<dbReference type="EMBL" id="AJWK01018008">
    <property type="status" value="NOT_ANNOTATED_CDS"/>
    <property type="molecule type" value="Genomic_DNA"/>
</dbReference>
<proteinExistence type="predicted"/>
<dbReference type="AlphaFoldDB" id="A0A1B0CM09"/>
<reference evidence="3" key="1">
    <citation type="submission" date="2020-05" db="UniProtKB">
        <authorList>
            <consortium name="EnsemblMetazoa"/>
        </authorList>
    </citation>
    <scope>IDENTIFICATION</scope>
    <source>
        <strain evidence="3">Jacobina</strain>
    </source>
</reference>
<evidence type="ECO:0000259" key="2">
    <source>
        <dbReference type="PROSITE" id="PS51465"/>
    </source>
</evidence>
<protein>
    <recommendedName>
        <fullName evidence="2">Kazal-like domain-containing protein</fullName>
    </recommendedName>
</protein>
<dbReference type="FunFam" id="3.30.60.30:FF:000045">
    <property type="entry name" value="Serine protease inhibitor dipetalogastin"/>
    <property type="match status" value="1"/>
</dbReference>
<dbReference type="Proteomes" id="UP000092461">
    <property type="component" value="Unassembled WGS sequence"/>
</dbReference>
<feature type="domain" description="Kazal-like" evidence="2">
    <location>
        <begin position="23"/>
        <end position="76"/>
    </location>
</feature>
<dbReference type="Pfam" id="PF07648">
    <property type="entry name" value="Kazal_2"/>
    <property type="match status" value="5"/>
</dbReference>
<dbReference type="InterPro" id="IPR036058">
    <property type="entry name" value="Kazal_dom_sf"/>
</dbReference>
<evidence type="ECO:0000313" key="4">
    <source>
        <dbReference type="Proteomes" id="UP000092461"/>
    </source>
</evidence>
<evidence type="ECO:0000256" key="1">
    <source>
        <dbReference type="ARBA" id="ARBA00023157"/>
    </source>
</evidence>
<keyword evidence="4" id="KW-1185">Reference proteome</keyword>
<sequence>MKKKTCSKVGPNTVTEDENGCERATGSKCGNRCPSEKDPVCGTDGRTYLNRCMLRVQACRVGTAAVSMAHVGPCANISAIRESCPVDCNSAPQDGPVCASNGNVYNSTCQMKIQTCGQGVVRTNRKHCQSTRNCRESCWRVARPTCGSDGRIYPSACKMRSANCGRHVFEVPMSFCMSQERAGTGNHIEDCPTECPPASEDEVVCGSDGNIYSSGCELNMLNCGTQRKPVQIVSMTRCQTRLNRCKQIPQCDEFQDKFGGLFSSAQNDLICGTDAKTYQNECELAHATCLRGVQLAHIGPCTRLKPA</sequence>
<dbReference type="InterPro" id="IPR050653">
    <property type="entry name" value="Prot_Inhib_GrowthFact_Antg"/>
</dbReference>
<dbReference type="FunFam" id="3.30.60.30:FF:000044">
    <property type="entry name" value="Serine protease inhibitor dipetalogastin"/>
    <property type="match status" value="1"/>
</dbReference>
<dbReference type="CDD" id="cd00104">
    <property type="entry name" value="KAZAL_FS"/>
    <property type="match status" value="3"/>
</dbReference>